<reference evidence="1 2" key="1">
    <citation type="journal article" date="2020" name="ISME J.">
        <title>Comparative genomics reveals insights into cyanobacterial evolution and habitat adaptation.</title>
        <authorList>
            <person name="Chen M.Y."/>
            <person name="Teng W.K."/>
            <person name="Zhao L."/>
            <person name="Hu C.X."/>
            <person name="Zhou Y.K."/>
            <person name="Han B.P."/>
            <person name="Song L.R."/>
            <person name="Shu W.S."/>
        </authorList>
    </citation>
    <scope>NUCLEOTIDE SEQUENCE [LARGE SCALE GENOMIC DNA]</scope>
    <source>
        <strain evidence="1 2">FACHB-248</strain>
    </source>
</reference>
<evidence type="ECO:0000313" key="2">
    <source>
        <dbReference type="Proteomes" id="UP000660380"/>
    </source>
</evidence>
<name>A0ABR8GRW9_9CYAN</name>
<evidence type="ECO:0000313" key="1">
    <source>
        <dbReference type="EMBL" id="MBD2605888.1"/>
    </source>
</evidence>
<sequence>MTLTPSVLAYKTSWITSLMAFPVLAIQQIKEGRGLKSPTFASFQALGTALDEMETPTLEQAALIKMTMEGRRMSYSDRYDQERLLNLHKAKLHIEQAINLINH</sequence>
<gene>
    <name evidence="1" type="ORF">H6G81_15510</name>
</gene>
<dbReference type="Proteomes" id="UP000660380">
    <property type="component" value="Unassembled WGS sequence"/>
</dbReference>
<organism evidence="1 2">
    <name type="scientific">Scytonema hofmannii FACHB-248</name>
    <dbReference type="NCBI Taxonomy" id="1842502"/>
    <lineage>
        <taxon>Bacteria</taxon>
        <taxon>Bacillati</taxon>
        <taxon>Cyanobacteriota</taxon>
        <taxon>Cyanophyceae</taxon>
        <taxon>Nostocales</taxon>
        <taxon>Scytonemataceae</taxon>
        <taxon>Scytonema</taxon>
    </lineage>
</organism>
<proteinExistence type="predicted"/>
<protein>
    <submittedName>
        <fullName evidence="1">Uncharacterized protein</fullName>
    </submittedName>
</protein>
<dbReference type="EMBL" id="JACJTA010000030">
    <property type="protein sequence ID" value="MBD2605888.1"/>
    <property type="molecule type" value="Genomic_DNA"/>
</dbReference>
<accession>A0ABR8GRW9</accession>
<keyword evidence="2" id="KW-1185">Reference proteome</keyword>
<comment type="caution">
    <text evidence="1">The sequence shown here is derived from an EMBL/GenBank/DDBJ whole genome shotgun (WGS) entry which is preliminary data.</text>
</comment>